<name>A0A101S581_9ACTN</name>
<keyword evidence="2" id="KW-1185">Reference proteome</keyword>
<gene>
    <name evidence="1" type="ORF">AQJ54_13905</name>
</gene>
<protein>
    <submittedName>
        <fullName evidence="1">Uncharacterized protein</fullName>
    </submittedName>
</protein>
<organism evidence="1 2">
    <name type="scientific">Streptomyces griseorubiginosus</name>
    <dbReference type="NCBI Taxonomy" id="67304"/>
    <lineage>
        <taxon>Bacteria</taxon>
        <taxon>Bacillati</taxon>
        <taxon>Actinomycetota</taxon>
        <taxon>Actinomycetes</taxon>
        <taxon>Kitasatosporales</taxon>
        <taxon>Streptomycetaceae</taxon>
        <taxon>Streptomyces</taxon>
    </lineage>
</organism>
<evidence type="ECO:0000313" key="2">
    <source>
        <dbReference type="Proteomes" id="UP000054375"/>
    </source>
</evidence>
<accession>A0A101S581</accession>
<reference evidence="1 2" key="1">
    <citation type="submission" date="2015-10" db="EMBL/GenBank/DDBJ databases">
        <title>Draft genome sequence of Streptomyces griseorubiginosus DSM 40469, type strain for the species Streptomyces griseorubiginosus.</title>
        <authorList>
            <person name="Ruckert C."/>
            <person name="Winkler A."/>
            <person name="Kalinowski J."/>
            <person name="Kampfer P."/>
            <person name="Glaeser S."/>
        </authorList>
    </citation>
    <scope>NUCLEOTIDE SEQUENCE [LARGE SCALE GENOMIC DNA]</scope>
    <source>
        <strain evidence="1 2">DSM 40469</strain>
    </source>
</reference>
<dbReference type="Proteomes" id="UP000054375">
    <property type="component" value="Unassembled WGS sequence"/>
</dbReference>
<dbReference type="EMBL" id="LMWV01000008">
    <property type="protein sequence ID" value="KUN67640.1"/>
    <property type="molecule type" value="Genomic_DNA"/>
</dbReference>
<comment type="caution">
    <text evidence="1">The sequence shown here is derived from an EMBL/GenBank/DDBJ whole genome shotgun (WGS) entry which is preliminary data.</text>
</comment>
<evidence type="ECO:0000313" key="1">
    <source>
        <dbReference type="EMBL" id="KUN67640.1"/>
    </source>
</evidence>
<sequence length="152" mass="17501">MSPAPVRFHDPGSTAYDFCRSALVRCPRCDRIAHFERTGRWKTSAPGEGAARPETRVICRSCGLARTMNGCCRPPLWLQAGTRHGELWAYDLAHLDLIRRFVAASLRERDPWYEHGRKMTLVARLPVWVKRARNRDEVLRTIDRMRASVTAR</sequence>
<proteinExistence type="predicted"/>
<dbReference type="RefSeq" id="WP_062237471.1">
    <property type="nucleotide sequence ID" value="NZ_JBEYRZ010000008.1"/>
</dbReference>
<dbReference type="AlphaFoldDB" id="A0A101S581"/>